<gene>
    <name evidence="2" type="ORF">QBC34DRAFT_418548</name>
</gene>
<reference evidence="2" key="2">
    <citation type="submission" date="2023-05" db="EMBL/GenBank/DDBJ databases">
        <authorList>
            <consortium name="Lawrence Berkeley National Laboratory"/>
            <person name="Steindorff A."/>
            <person name="Hensen N."/>
            <person name="Bonometti L."/>
            <person name="Westerberg I."/>
            <person name="Brannstrom I.O."/>
            <person name="Guillou S."/>
            <person name="Cros-Aarteil S."/>
            <person name="Calhoun S."/>
            <person name="Haridas S."/>
            <person name="Kuo A."/>
            <person name="Mondo S."/>
            <person name="Pangilinan J."/>
            <person name="Riley R."/>
            <person name="Labutti K."/>
            <person name="Andreopoulos B."/>
            <person name="Lipzen A."/>
            <person name="Chen C."/>
            <person name="Yanf M."/>
            <person name="Daum C."/>
            <person name="Ng V."/>
            <person name="Clum A."/>
            <person name="Ohm R."/>
            <person name="Martin F."/>
            <person name="Silar P."/>
            <person name="Natvig D."/>
            <person name="Lalanne C."/>
            <person name="Gautier V."/>
            <person name="Ament-Velasquez S.L."/>
            <person name="Kruys A."/>
            <person name="Hutchinson M.I."/>
            <person name="Powell A.J."/>
            <person name="Barry K."/>
            <person name="Miller A.N."/>
            <person name="Grigoriev I.V."/>
            <person name="Debuchy R."/>
            <person name="Gladieux P."/>
            <person name="Thoren M.H."/>
            <person name="Johannesson H."/>
        </authorList>
    </citation>
    <scope>NUCLEOTIDE SEQUENCE</scope>
    <source>
        <strain evidence="2">PSN243</strain>
    </source>
</reference>
<comment type="caution">
    <text evidence="2">The sequence shown here is derived from an EMBL/GenBank/DDBJ whole genome shotgun (WGS) entry which is preliminary data.</text>
</comment>
<proteinExistence type="predicted"/>
<dbReference type="AlphaFoldDB" id="A0AAV9G0I2"/>
<protein>
    <submittedName>
        <fullName evidence="2">Uncharacterized protein</fullName>
    </submittedName>
</protein>
<name>A0AAV9G0I2_9PEZI</name>
<sequence>MPRDRLFLRKVGKALDEQAFELAISKRKIEGLEHSFEEIRARKRKKVEEDPNTTFTNIQTICKAQRAVGRLTEDLENREEAEDSEGIEDCIEVL</sequence>
<evidence type="ECO:0000313" key="3">
    <source>
        <dbReference type="Proteomes" id="UP001321760"/>
    </source>
</evidence>
<feature type="region of interest" description="Disordered" evidence="1">
    <location>
        <begin position="74"/>
        <end position="94"/>
    </location>
</feature>
<evidence type="ECO:0000256" key="1">
    <source>
        <dbReference type="SAM" id="MobiDB-lite"/>
    </source>
</evidence>
<reference evidence="2" key="1">
    <citation type="journal article" date="2023" name="Mol. Phylogenet. Evol.">
        <title>Genome-scale phylogeny and comparative genomics of the fungal order Sordariales.</title>
        <authorList>
            <person name="Hensen N."/>
            <person name="Bonometti L."/>
            <person name="Westerberg I."/>
            <person name="Brannstrom I.O."/>
            <person name="Guillou S."/>
            <person name="Cros-Aarteil S."/>
            <person name="Calhoun S."/>
            <person name="Haridas S."/>
            <person name="Kuo A."/>
            <person name="Mondo S."/>
            <person name="Pangilinan J."/>
            <person name="Riley R."/>
            <person name="LaButti K."/>
            <person name="Andreopoulos B."/>
            <person name="Lipzen A."/>
            <person name="Chen C."/>
            <person name="Yan M."/>
            <person name="Daum C."/>
            <person name="Ng V."/>
            <person name="Clum A."/>
            <person name="Steindorff A."/>
            <person name="Ohm R.A."/>
            <person name="Martin F."/>
            <person name="Silar P."/>
            <person name="Natvig D.O."/>
            <person name="Lalanne C."/>
            <person name="Gautier V."/>
            <person name="Ament-Velasquez S.L."/>
            <person name="Kruys A."/>
            <person name="Hutchinson M.I."/>
            <person name="Powell A.J."/>
            <person name="Barry K."/>
            <person name="Miller A.N."/>
            <person name="Grigoriev I.V."/>
            <person name="Debuchy R."/>
            <person name="Gladieux P."/>
            <person name="Hiltunen Thoren M."/>
            <person name="Johannesson H."/>
        </authorList>
    </citation>
    <scope>NUCLEOTIDE SEQUENCE</scope>
    <source>
        <strain evidence="2">PSN243</strain>
    </source>
</reference>
<keyword evidence="3" id="KW-1185">Reference proteome</keyword>
<accession>A0AAV9G0I2</accession>
<evidence type="ECO:0000313" key="2">
    <source>
        <dbReference type="EMBL" id="KAK4442586.1"/>
    </source>
</evidence>
<dbReference type="Proteomes" id="UP001321760">
    <property type="component" value="Unassembled WGS sequence"/>
</dbReference>
<dbReference type="EMBL" id="MU866012">
    <property type="protein sequence ID" value="KAK4442586.1"/>
    <property type="molecule type" value="Genomic_DNA"/>
</dbReference>
<organism evidence="2 3">
    <name type="scientific">Podospora aff. communis PSN243</name>
    <dbReference type="NCBI Taxonomy" id="3040156"/>
    <lineage>
        <taxon>Eukaryota</taxon>
        <taxon>Fungi</taxon>
        <taxon>Dikarya</taxon>
        <taxon>Ascomycota</taxon>
        <taxon>Pezizomycotina</taxon>
        <taxon>Sordariomycetes</taxon>
        <taxon>Sordariomycetidae</taxon>
        <taxon>Sordariales</taxon>
        <taxon>Podosporaceae</taxon>
        <taxon>Podospora</taxon>
    </lineage>
</organism>